<name>A0A318HW95_9BACT</name>
<sequence>MRKTTITGIIFALLMCLSLPVKASLWRSYTAYSEITQVQKAGNTLYVLASKRLFAYNTADESVQTFDRINGLSDTPVAFISWNNVAKRLVVVYDNQNIDFVMPNGNVQNLSDFYRKTMMVDKTVFGINSYGANTYLSTGFGIVKLDARKMEISDTYNLGFKVNWTRVEANRILAYSAERGCYAASLTANLNDKNNWTRVGEYTNDPQAQPNTELIAVAKRANVGGPRYNNFYFMKHVNGKLYTVGGAYASGGVQKGYPGLVQVLDESGNWSFFQDNVTETTGIEFKDINCLAVDPLNPNHVFVGGRTGLYEFQDGGLKAYYNRDNSALLPAIDRGRELDNNYVIVNALAYDAQGNLWIANSQTRSQSLLILKPGQNIESKHQQALMTDGLSMRNMTQMMVDSRGWVWFCNDHWIVPALICYKPAQDECTVYSNFANQDGISLHVNKVTCVTEDRDNNLWVGTDMGPLYLQIRNNEVEKHFVQFKIARNDGTNNADYLLNETPITHIAIDGANRKWMGTMNDGAYLISADNQQQMAHFKSENSSLTSNTLHNIAINPATGEVFFATDKGLCSYQGDATEPQTGGENEAYAYPNPVEPGYTGLIRIVNLSSNAYIKIVSTNGTLVKEGRSNGGMFTWDATDLHGQRVVSGVYMVLEATQDGKSAAVCKVAVVN</sequence>
<dbReference type="Pfam" id="PF07494">
    <property type="entry name" value="Reg_prop"/>
    <property type="match status" value="1"/>
</dbReference>
<dbReference type="SUPFAM" id="SSF101898">
    <property type="entry name" value="NHL repeat"/>
    <property type="match status" value="1"/>
</dbReference>
<evidence type="ECO:0000313" key="4">
    <source>
        <dbReference type="Proteomes" id="UP000248314"/>
    </source>
</evidence>
<accession>A0A318HW95</accession>
<dbReference type="InterPro" id="IPR048954">
    <property type="entry name" value="PorZ_N"/>
</dbReference>
<dbReference type="Proteomes" id="UP000248314">
    <property type="component" value="Unassembled WGS sequence"/>
</dbReference>
<dbReference type="STRING" id="1122991.GCA_000613445_01616"/>
<evidence type="ECO:0000259" key="2">
    <source>
        <dbReference type="Pfam" id="PF21544"/>
    </source>
</evidence>
<evidence type="ECO:0000313" key="3">
    <source>
        <dbReference type="EMBL" id="PXX22622.1"/>
    </source>
</evidence>
<proteinExistence type="predicted"/>
<feature type="domain" description="PorZ N-terminal beta-propeller" evidence="2">
    <location>
        <begin position="45"/>
        <end position="197"/>
    </location>
</feature>
<organism evidence="3 4">
    <name type="scientific">Hoylesella shahii DSM 15611 = JCM 12083</name>
    <dbReference type="NCBI Taxonomy" id="1122991"/>
    <lineage>
        <taxon>Bacteria</taxon>
        <taxon>Pseudomonadati</taxon>
        <taxon>Bacteroidota</taxon>
        <taxon>Bacteroidia</taxon>
        <taxon>Bacteroidales</taxon>
        <taxon>Prevotellaceae</taxon>
        <taxon>Hoylesella</taxon>
    </lineage>
</organism>
<gene>
    <name evidence="3" type="ORF">EJ73_01157</name>
</gene>
<dbReference type="AlphaFoldDB" id="A0A318HW95"/>
<evidence type="ECO:0000256" key="1">
    <source>
        <dbReference type="SAM" id="SignalP"/>
    </source>
</evidence>
<dbReference type="InterPro" id="IPR011110">
    <property type="entry name" value="Reg_prop"/>
</dbReference>
<keyword evidence="4" id="KW-1185">Reference proteome</keyword>
<feature type="chain" id="PRO_5016344824" evidence="1">
    <location>
        <begin position="24"/>
        <end position="671"/>
    </location>
</feature>
<dbReference type="Pfam" id="PF21544">
    <property type="entry name" value="PorZ_N_b_propeller"/>
    <property type="match status" value="1"/>
</dbReference>
<protein>
    <submittedName>
        <fullName evidence="3">Putative secreted protein (Por secretion system target)</fullName>
    </submittedName>
</protein>
<dbReference type="EMBL" id="QJJX01000010">
    <property type="protein sequence ID" value="PXX22622.1"/>
    <property type="molecule type" value="Genomic_DNA"/>
</dbReference>
<dbReference type="RefSeq" id="WP_110370148.1">
    <property type="nucleotide sequence ID" value="NZ_QJJX01000010.1"/>
</dbReference>
<comment type="caution">
    <text evidence="3">The sequence shown here is derived from an EMBL/GenBank/DDBJ whole genome shotgun (WGS) entry which is preliminary data.</text>
</comment>
<dbReference type="Gene3D" id="2.130.10.10">
    <property type="entry name" value="YVTN repeat-like/Quinoprotein amine dehydrogenase"/>
    <property type="match status" value="2"/>
</dbReference>
<dbReference type="InterPro" id="IPR015943">
    <property type="entry name" value="WD40/YVTN_repeat-like_dom_sf"/>
</dbReference>
<reference evidence="3 4" key="1">
    <citation type="submission" date="2018-05" db="EMBL/GenBank/DDBJ databases">
        <title>Genomic Encyclopedia of Type Strains, Phase I: the one thousand microbial genomes (KMG-I) project.</title>
        <authorList>
            <person name="Kyrpides N."/>
        </authorList>
    </citation>
    <scope>NUCLEOTIDE SEQUENCE [LARGE SCALE GENOMIC DNA]</scope>
    <source>
        <strain evidence="3 4">DSM 15611</strain>
    </source>
</reference>
<keyword evidence="1" id="KW-0732">Signal</keyword>
<feature type="signal peptide" evidence="1">
    <location>
        <begin position="1"/>
        <end position="23"/>
    </location>
</feature>